<dbReference type="KEGG" id="sutt:SUTMEG_11260"/>
<evidence type="ECO:0000256" key="1">
    <source>
        <dbReference type="ARBA" id="ARBA00009004"/>
    </source>
</evidence>
<keyword evidence="3" id="KW-1185">Reference proteome</keyword>
<protein>
    <recommendedName>
        <fullName evidence="4">Hydrogenase expression/formation protein</fullName>
    </recommendedName>
</protein>
<evidence type="ECO:0008006" key="4">
    <source>
        <dbReference type="Google" id="ProtNLM"/>
    </source>
</evidence>
<dbReference type="Proteomes" id="UP000271003">
    <property type="component" value="Chromosome"/>
</dbReference>
<accession>A0A2Z6I9U6</accession>
<reference evidence="2 3" key="1">
    <citation type="journal article" date="2018" name="Int. J. Syst. Evol. Microbiol.">
        <title>Mesosutterella multiformis gen. nov., sp. nov., a member of the family Sutterellaceae and Sutterella megalosphaeroides sp. nov., isolated from human faeces.</title>
        <authorList>
            <person name="Sakamoto M."/>
            <person name="Ikeyama N."/>
            <person name="Kunihiro T."/>
            <person name="Iino T."/>
            <person name="Yuki M."/>
            <person name="Ohkuma M."/>
        </authorList>
    </citation>
    <scope>NUCLEOTIDE SEQUENCE [LARGE SCALE GENOMIC DNA]</scope>
    <source>
        <strain evidence="2 3">6FBBBH3</strain>
    </source>
</reference>
<dbReference type="EMBL" id="AP018786">
    <property type="protein sequence ID" value="BBF23235.1"/>
    <property type="molecule type" value="Genomic_DNA"/>
</dbReference>
<comment type="similarity">
    <text evidence="1">Belongs to the HupG/HyaE family.</text>
</comment>
<dbReference type="InterPro" id="IPR036249">
    <property type="entry name" value="Thioredoxin-like_sf"/>
</dbReference>
<name>A0A2Z6I9U6_9BURK</name>
<dbReference type="RefSeq" id="WP_120176862.1">
    <property type="nucleotide sequence ID" value="NZ_AP018786.1"/>
</dbReference>
<sequence>MSKFTQVAPIDVDTHPGFVRLYGKEGFRKVGQENVDTLLAAQGLQFVVFADDPMKQKETLDIVVIAPELRRALGDAIAGAWFTDVRTGRALAARWGIRKLPAVALFRSGTYLGAAEGLLNWDEYLTTLAEVGTRTEAPPRRISLIPNNEPPTCG</sequence>
<gene>
    <name evidence="2" type="ORF">SUTMEG_11260</name>
</gene>
<dbReference type="InterPro" id="IPR010893">
    <property type="entry name" value="NiFe-hyd_mat_HyaE"/>
</dbReference>
<dbReference type="OrthoDB" id="6560050at2"/>
<evidence type="ECO:0000313" key="2">
    <source>
        <dbReference type="EMBL" id="BBF23235.1"/>
    </source>
</evidence>
<dbReference type="AlphaFoldDB" id="A0A2Z6I9U6"/>
<dbReference type="Pfam" id="PF07449">
    <property type="entry name" value="HyaE"/>
    <property type="match status" value="1"/>
</dbReference>
<proteinExistence type="inferred from homology"/>
<dbReference type="Gene3D" id="3.40.30.10">
    <property type="entry name" value="Glutaredoxin"/>
    <property type="match status" value="1"/>
</dbReference>
<dbReference type="SUPFAM" id="SSF52833">
    <property type="entry name" value="Thioredoxin-like"/>
    <property type="match status" value="1"/>
</dbReference>
<organism evidence="2 3">
    <name type="scientific">Sutterella megalosphaeroides</name>
    <dbReference type="NCBI Taxonomy" id="2494234"/>
    <lineage>
        <taxon>Bacteria</taxon>
        <taxon>Pseudomonadati</taxon>
        <taxon>Pseudomonadota</taxon>
        <taxon>Betaproteobacteria</taxon>
        <taxon>Burkholderiales</taxon>
        <taxon>Sutterellaceae</taxon>
        <taxon>Sutterella</taxon>
    </lineage>
</organism>
<evidence type="ECO:0000313" key="3">
    <source>
        <dbReference type="Proteomes" id="UP000271003"/>
    </source>
</evidence>